<dbReference type="PANTHER" id="PTHR11743:SF70">
    <property type="entry name" value="GH26960P-RELATED"/>
    <property type="match status" value="1"/>
</dbReference>
<evidence type="ECO:0000256" key="8">
    <source>
        <dbReference type="ARBA" id="ARBA00023114"/>
    </source>
</evidence>
<dbReference type="Gene3D" id="2.40.160.10">
    <property type="entry name" value="Porin"/>
    <property type="match status" value="1"/>
</dbReference>
<comment type="similarity">
    <text evidence="2">Belongs to the eukaryotic mitochondrial porin family.</text>
</comment>
<dbReference type="GO" id="GO:0015288">
    <property type="term" value="F:porin activity"/>
    <property type="evidence" value="ECO:0007669"/>
    <property type="project" value="UniProtKB-KW"/>
</dbReference>
<dbReference type="InterPro" id="IPR027246">
    <property type="entry name" value="Porin_Euk/Tom40"/>
</dbReference>
<evidence type="ECO:0000313" key="12">
    <source>
        <dbReference type="Proteomes" id="UP000612746"/>
    </source>
</evidence>
<keyword evidence="8" id="KW-0626">Porin</keyword>
<gene>
    <name evidence="11" type="ORF">INT44_002257</name>
</gene>
<evidence type="ECO:0000256" key="9">
    <source>
        <dbReference type="ARBA" id="ARBA00023128"/>
    </source>
</evidence>
<organism evidence="11 12">
    <name type="scientific">Umbelopsis vinacea</name>
    <dbReference type="NCBI Taxonomy" id="44442"/>
    <lineage>
        <taxon>Eukaryota</taxon>
        <taxon>Fungi</taxon>
        <taxon>Fungi incertae sedis</taxon>
        <taxon>Mucoromycota</taxon>
        <taxon>Mucoromycotina</taxon>
        <taxon>Umbelopsidomycetes</taxon>
        <taxon>Umbelopsidales</taxon>
        <taxon>Umbelopsidaceae</taxon>
        <taxon>Umbelopsis</taxon>
    </lineage>
</organism>
<dbReference type="FunFam" id="2.40.160.10:FF:000012">
    <property type="entry name" value="Voltage-dependent anion-selective channel"/>
    <property type="match status" value="1"/>
</dbReference>
<proteinExistence type="inferred from homology"/>
<dbReference type="CDD" id="cd07306">
    <property type="entry name" value="Porin3_VDAC"/>
    <property type="match status" value="1"/>
</dbReference>
<evidence type="ECO:0000256" key="6">
    <source>
        <dbReference type="ARBA" id="ARBA00022787"/>
    </source>
</evidence>
<keyword evidence="4" id="KW-1134">Transmembrane beta strand</keyword>
<keyword evidence="6" id="KW-1000">Mitochondrion outer membrane</keyword>
<comment type="subcellular location">
    <subcellularLocation>
        <location evidence="1">Mitochondrion outer membrane</location>
    </subcellularLocation>
</comment>
<evidence type="ECO:0000256" key="5">
    <source>
        <dbReference type="ARBA" id="ARBA00022692"/>
    </source>
</evidence>
<dbReference type="OrthoDB" id="7827681at2759"/>
<protein>
    <submittedName>
        <fullName evidence="11">Uncharacterized protein</fullName>
    </submittedName>
</protein>
<keyword evidence="12" id="KW-1185">Reference proteome</keyword>
<keyword evidence="9" id="KW-0496">Mitochondrion</keyword>
<evidence type="ECO:0000256" key="2">
    <source>
        <dbReference type="ARBA" id="ARBA00007780"/>
    </source>
</evidence>
<reference evidence="11" key="1">
    <citation type="submission" date="2020-12" db="EMBL/GenBank/DDBJ databases">
        <title>Metabolic potential, ecology and presence of endohyphal bacteria is reflected in genomic diversity of Mucoromycotina.</title>
        <authorList>
            <person name="Muszewska A."/>
            <person name="Okrasinska A."/>
            <person name="Steczkiewicz K."/>
            <person name="Drgas O."/>
            <person name="Orlowska M."/>
            <person name="Perlinska-Lenart U."/>
            <person name="Aleksandrzak-Piekarczyk T."/>
            <person name="Szatraj K."/>
            <person name="Zielenkiewicz U."/>
            <person name="Pilsyk S."/>
            <person name="Malc E."/>
            <person name="Mieczkowski P."/>
            <person name="Kruszewska J.S."/>
            <person name="Biernat P."/>
            <person name="Pawlowska J."/>
        </authorList>
    </citation>
    <scope>NUCLEOTIDE SEQUENCE</scope>
    <source>
        <strain evidence="11">WA0000051536</strain>
    </source>
</reference>
<evidence type="ECO:0000256" key="7">
    <source>
        <dbReference type="ARBA" id="ARBA00023065"/>
    </source>
</evidence>
<keyword evidence="7" id="KW-0406">Ion transport</keyword>
<name>A0A8H7UH12_9FUNG</name>
<evidence type="ECO:0000256" key="10">
    <source>
        <dbReference type="ARBA" id="ARBA00023136"/>
    </source>
</evidence>
<dbReference type="AlphaFoldDB" id="A0A8H7UH12"/>
<keyword evidence="3" id="KW-0813">Transport</keyword>
<dbReference type="PRINTS" id="PR00185">
    <property type="entry name" value="EUKARYTPORIN"/>
</dbReference>
<dbReference type="Pfam" id="PF01459">
    <property type="entry name" value="Porin_3"/>
    <property type="match status" value="1"/>
</dbReference>
<dbReference type="GO" id="GO:0008308">
    <property type="term" value="F:voltage-gated monoatomic anion channel activity"/>
    <property type="evidence" value="ECO:0007669"/>
    <property type="project" value="InterPro"/>
</dbReference>
<keyword evidence="10" id="KW-0472">Membrane</keyword>
<evidence type="ECO:0000256" key="4">
    <source>
        <dbReference type="ARBA" id="ARBA00022452"/>
    </source>
</evidence>
<evidence type="ECO:0000313" key="11">
    <source>
        <dbReference type="EMBL" id="KAG2185466.1"/>
    </source>
</evidence>
<dbReference type="PANTHER" id="PTHR11743">
    <property type="entry name" value="VOLTAGE-DEPENDENT ANION-SELECTIVE CHANNEL"/>
    <property type="match status" value="1"/>
</dbReference>
<dbReference type="EMBL" id="JAEPRA010000005">
    <property type="protein sequence ID" value="KAG2185466.1"/>
    <property type="molecule type" value="Genomic_DNA"/>
</dbReference>
<comment type="caution">
    <text evidence="11">The sequence shown here is derived from an EMBL/GenBank/DDBJ whole genome shotgun (WGS) entry which is preliminary data.</text>
</comment>
<dbReference type="GO" id="GO:0005741">
    <property type="term" value="C:mitochondrial outer membrane"/>
    <property type="evidence" value="ECO:0007669"/>
    <property type="project" value="UniProtKB-SubCell"/>
</dbReference>
<dbReference type="GO" id="GO:0046930">
    <property type="term" value="C:pore complex"/>
    <property type="evidence" value="ECO:0007669"/>
    <property type="project" value="UniProtKB-KW"/>
</dbReference>
<feature type="non-terminal residue" evidence="11">
    <location>
        <position position="328"/>
    </location>
</feature>
<accession>A0A8H7UH12</accession>
<dbReference type="InterPro" id="IPR001925">
    <property type="entry name" value="Porin_Euk"/>
</dbReference>
<evidence type="ECO:0000256" key="1">
    <source>
        <dbReference type="ARBA" id="ARBA00004294"/>
    </source>
</evidence>
<sequence length="328" mass="35326">NQKNRSPAITLRFFHFKTNVSTWLSHLPSSWLLPFLTQPSLPASQMAVPVPFNDIGKSSKDLLTKDFPVGAVKLEVKTTAADGVSFKVNGQRDNKTGIILGDLETKYADKANGISFTEAWTTSNHLNGKVELENNIAKGLKLEVLTSLLPSVGQKTAKINAIYKQPNVHTVASLDVFKTHVNINTVFGHEGFLAGGEVAYDVLDGKVARYNATFGYTAPEYAVAVHATNSLSVFSASYFHRVSSDVEAGGKAVWDSKGSNAVALEVGAKYQLDRTAFVKAKITNSGILGLGYTQLLRPGVKLSIGGSVDSTRLNENAHKLGLAFTLEN</sequence>
<keyword evidence="5" id="KW-0812">Transmembrane</keyword>
<dbReference type="Proteomes" id="UP000612746">
    <property type="component" value="Unassembled WGS sequence"/>
</dbReference>
<evidence type="ECO:0000256" key="3">
    <source>
        <dbReference type="ARBA" id="ARBA00022448"/>
    </source>
</evidence>
<dbReference type="InterPro" id="IPR023614">
    <property type="entry name" value="Porin_dom_sf"/>
</dbReference>